<evidence type="ECO:0000256" key="7">
    <source>
        <dbReference type="ARBA" id="ARBA00022723"/>
    </source>
</evidence>
<dbReference type="InterPro" id="IPR038763">
    <property type="entry name" value="DHH_sf"/>
</dbReference>
<comment type="similarity">
    <text evidence="2 12">Belongs to the tRNA nucleotidyltransferase/poly(A) polymerase family.</text>
</comment>
<dbReference type="Gene3D" id="1.10.3090.10">
    <property type="entry name" value="cca-adding enzyme, domain 2"/>
    <property type="match status" value="1"/>
</dbReference>
<keyword evidence="9" id="KW-0460">Magnesium</keyword>
<evidence type="ECO:0000256" key="10">
    <source>
        <dbReference type="ARBA" id="ARBA00022884"/>
    </source>
</evidence>
<keyword evidence="10 12" id="KW-0694">RNA-binding</keyword>
<dbReference type="Gene3D" id="3.10.580.10">
    <property type="entry name" value="CBS-domain"/>
    <property type="match status" value="1"/>
</dbReference>
<dbReference type="EMBL" id="AP021875">
    <property type="protein sequence ID" value="BBO73917.1"/>
    <property type="molecule type" value="Genomic_DNA"/>
</dbReference>
<accession>A0A5K7ZC58</accession>
<dbReference type="Pfam" id="PF12627">
    <property type="entry name" value="PolyA_pol_RNAbd"/>
    <property type="match status" value="1"/>
</dbReference>
<dbReference type="Pfam" id="PF01743">
    <property type="entry name" value="PolyA_pol"/>
    <property type="match status" value="1"/>
</dbReference>
<proteinExistence type="inferred from homology"/>
<sequence length="896" mass="101827">MTATDKQVKKPLTIITSHINADFDAVASMLAAQKLYPEALAVFPGSQEKNLRNFFIQSMVYLFNIIELNRIDFSAVTRLVLVDTRRRSRIGELSRVLDNPGLEIHIYDHHPKKQDDIPADREYHMLTGATVTILSGILHKKKIPISPEEATIMCLGIYEDTGSFTFPSTTEHDFKAAAFLLSKGANLNAISGMITREFNPEQIGLLNDMIQAAKRCTINGVDIVLTSIATDNYFPDFSFLVQKMAKMENIDAIFALGLMENKVYIVARSRTEEIDVGDILSRIGGGGHPSAASATVKGKTVAQTEQLLFEILYDKINPRHLARHLMSSPAIMADEQTTCSAAKALLTRYNINALLVVKIDNGDECITGCITRQVIEKALFHDLGDIEIREYMNTEISQVGPDADLLEIQEKIIGNKLRILPVVEGTKVHGVITRTDLLNTLVQRNRTAKYEFPNPSSETSNKRSRVVHNFMRERLSRNILKMLAQLGETAAELDCRAYVVGGFVRDLFLFRKNEDIDVVIEGDGIAFAKTFANAHGARTHTHEKFGTAVITFPDDFKIDVASARMEYYQFPASLPVVEMSSIKMDMFRRDFTINTLAIELNPDKFGRLLDFFSAQKDIKDKVLRVLHNLSFVEDPTRVFRALRFEQRFGFTIGKLTSSLIDNAVKMDFFKRVAGKRIYTELKLILKEEHPAPILLRLLDYDLLRIIHPLIKIENDLQRLLETAQKVTDWHDLLFIDESYERWAVYFMTLLCHCDLDATLEICNHLTIAPRYRKMFGETRIMMAEHLTRLERRKRMDNAQVYNLLKGLRTELILYMMICTTSDTAIKRISKYHTQLRHAAITLSGKDLLDMGLPPGPLFSRTLQAVLEAKLNGRVRNREEEIAFARQTIKKQGKKSR</sequence>
<dbReference type="InterPro" id="IPR032828">
    <property type="entry name" value="PolyA_RNA-bd"/>
</dbReference>
<dbReference type="GO" id="GO:0016779">
    <property type="term" value="F:nucleotidyltransferase activity"/>
    <property type="evidence" value="ECO:0007669"/>
    <property type="project" value="UniProtKB-KW"/>
</dbReference>
<gene>
    <name evidence="14" type="primary">ccaA</name>
    <name evidence="14" type="ORF">DSCW_13340</name>
</gene>
<dbReference type="KEGG" id="dwd:DSCW_13340"/>
<dbReference type="RefSeq" id="WP_155302986.1">
    <property type="nucleotide sequence ID" value="NZ_AP021875.1"/>
</dbReference>
<dbReference type="GO" id="GO:0000166">
    <property type="term" value="F:nucleotide binding"/>
    <property type="evidence" value="ECO:0007669"/>
    <property type="project" value="UniProtKB-KW"/>
</dbReference>
<dbReference type="PROSITE" id="PS51371">
    <property type="entry name" value="CBS"/>
    <property type="match status" value="2"/>
</dbReference>
<dbReference type="CDD" id="cd05398">
    <property type="entry name" value="NT_ClassII-CCAase"/>
    <property type="match status" value="1"/>
</dbReference>
<evidence type="ECO:0000256" key="12">
    <source>
        <dbReference type="RuleBase" id="RU003953"/>
    </source>
</evidence>
<keyword evidence="7" id="KW-0479">Metal-binding</keyword>
<dbReference type="Pfam" id="PF01368">
    <property type="entry name" value="DHH"/>
    <property type="match status" value="1"/>
</dbReference>
<evidence type="ECO:0000313" key="15">
    <source>
        <dbReference type="Proteomes" id="UP000427769"/>
    </source>
</evidence>
<dbReference type="InterPro" id="IPR046342">
    <property type="entry name" value="CBS_dom_sf"/>
</dbReference>
<keyword evidence="8" id="KW-0547">Nucleotide-binding</keyword>
<keyword evidence="11" id="KW-0129">CBS domain</keyword>
<dbReference type="InterPro" id="IPR043519">
    <property type="entry name" value="NT_sf"/>
</dbReference>
<dbReference type="Gene3D" id="3.30.460.10">
    <property type="entry name" value="Beta Polymerase, domain 2"/>
    <property type="match status" value="1"/>
</dbReference>
<dbReference type="InterPro" id="IPR003156">
    <property type="entry name" value="DHHA1_dom"/>
</dbReference>
<name>A0A5K7ZC58_9BACT</name>
<dbReference type="AlphaFoldDB" id="A0A5K7ZC58"/>
<evidence type="ECO:0000256" key="11">
    <source>
        <dbReference type="PROSITE-ProRule" id="PRU00703"/>
    </source>
</evidence>
<dbReference type="SUPFAM" id="SSF81891">
    <property type="entry name" value="Poly A polymerase C-terminal region-like"/>
    <property type="match status" value="1"/>
</dbReference>
<dbReference type="GO" id="GO:0000049">
    <property type="term" value="F:tRNA binding"/>
    <property type="evidence" value="ECO:0007669"/>
    <property type="project" value="UniProtKB-KW"/>
</dbReference>
<feature type="domain" description="CBS" evidence="13">
    <location>
        <begin position="392"/>
        <end position="447"/>
    </location>
</feature>
<evidence type="ECO:0000256" key="4">
    <source>
        <dbReference type="ARBA" id="ARBA00022679"/>
    </source>
</evidence>
<evidence type="ECO:0000256" key="1">
    <source>
        <dbReference type="ARBA" id="ARBA00001946"/>
    </source>
</evidence>
<dbReference type="Proteomes" id="UP000427769">
    <property type="component" value="Chromosome"/>
</dbReference>
<dbReference type="SUPFAM" id="SSF54631">
    <property type="entry name" value="CBS-domain pair"/>
    <property type="match status" value="1"/>
</dbReference>
<evidence type="ECO:0000256" key="3">
    <source>
        <dbReference type="ARBA" id="ARBA00022555"/>
    </source>
</evidence>
<dbReference type="InterPro" id="IPR002646">
    <property type="entry name" value="PolA_pol_head_dom"/>
</dbReference>
<evidence type="ECO:0000256" key="9">
    <source>
        <dbReference type="ARBA" id="ARBA00022842"/>
    </source>
</evidence>
<keyword evidence="6" id="KW-0548">Nucleotidyltransferase</keyword>
<dbReference type="InterPro" id="IPR000644">
    <property type="entry name" value="CBS_dom"/>
</dbReference>
<organism evidence="14 15">
    <name type="scientific">Desulfosarcina widdelii</name>
    <dbReference type="NCBI Taxonomy" id="947919"/>
    <lineage>
        <taxon>Bacteria</taxon>
        <taxon>Pseudomonadati</taxon>
        <taxon>Thermodesulfobacteriota</taxon>
        <taxon>Desulfobacteria</taxon>
        <taxon>Desulfobacterales</taxon>
        <taxon>Desulfosarcinaceae</taxon>
        <taxon>Desulfosarcina</taxon>
    </lineage>
</organism>
<comment type="cofactor">
    <cofactor evidence="1">
        <name>Mg(2+)</name>
        <dbReference type="ChEBI" id="CHEBI:18420"/>
    </cofactor>
</comment>
<dbReference type="Pfam" id="PF02272">
    <property type="entry name" value="DHHA1"/>
    <property type="match status" value="1"/>
</dbReference>
<dbReference type="PANTHER" id="PTHR47788">
    <property type="entry name" value="POLYA POLYMERASE"/>
    <property type="match status" value="1"/>
</dbReference>
<dbReference type="GO" id="GO:0008033">
    <property type="term" value="P:tRNA processing"/>
    <property type="evidence" value="ECO:0007669"/>
    <property type="project" value="UniProtKB-KW"/>
</dbReference>
<feature type="domain" description="CBS" evidence="13">
    <location>
        <begin position="326"/>
        <end position="386"/>
    </location>
</feature>
<dbReference type="Pfam" id="PF00571">
    <property type="entry name" value="CBS"/>
    <property type="match status" value="2"/>
</dbReference>
<dbReference type="Gene3D" id="3.10.310.30">
    <property type="match status" value="1"/>
</dbReference>
<evidence type="ECO:0000256" key="2">
    <source>
        <dbReference type="ARBA" id="ARBA00007265"/>
    </source>
</evidence>
<dbReference type="InterPro" id="IPR001667">
    <property type="entry name" value="DDH_dom"/>
</dbReference>
<dbReference type="Gene3D" id="3.90.1640.10">
    <property type="entry name" value="inorganic pyrophosphatase (n-terminal core)"/>
    <property type="match status" value="1"/>
</dbReference>
<keyword evidence="3" id="KW-0820">tRNA-binding</keyword>
<keyword evidence="15" id="KW-1185">Reference proteome</keyword>
<dbReference type="CDD" id="cd17772">
    <property type="entry name" value="CBS_pair_DHH_polyA_Pol_assoc"/>
    <property type="match status" value="1"/>
</dbReference>
<evidence type="ECO:0000256" key="8">
    <source>
        <dbReference type="ARBA" id="ARBA00022741"/>
    </source>
</evidence>
<dbReference type="SUPFAM" id="SSF81301">
    <property type="entry name" value="Nucleotidyltransferase"/>
    <property type="match status" value="1"/>
</dbReference>
<dbReference type="SUPFAM" id="SSF64182">
    <property type="entry name" value="DHH phosphoesterases"/>
    <property type="match status" value="1"/>
</dbReference>
<keyword evidence="5" id="KW-0819">tRNA processing</keyword>
<dbReference type="InterPro" id="IPR052390">
    <property type="entry name" value="tRNA_nt/polyA_polymerase"/>
</dbReference>
<dbReference type="OrthoDB" id="9805698at2"/>
<dbReference type="GO" id="GO:0046872">
    <property type="term" value="F:metal ion binding"/>
    <property type="evidence" value="ECO:0007669"/>
    <property type="project" value="UniProtKB-KW"/>
</dbReference>
<evidence type="ECO:0000256" key="6">
    <source>
        <dbReference type="ARBA" id="ARBA00022695"/>
    </source>
</evidence>
<protein>
    <submittedName>
        <fullName evidence="14">Poly(A) polymerase</fullName>
    </submittedName>
</protein>
<evidence type="ECO:0000256" key="5">
    <source>
        <dbReference type="ARBA" id="ARBA00022694"/>
    </source>
</evidence>
<evidence type="ECO:0000313" key="14">
    <source>
        <dbReference type="EMBL" id="BBO73917.1"/>
    </source>
</evidence>
<reference evidence="14 15" key="1">
    <citation type="submission" date="2019-11" db="EMBL/GenBank/DDBJ databases">
        <title>Comparative genomics of hydrocarbon-degrading Desulfosarcina strains.</title>
        <authorList>
            <person name="Watanabe M."/>
            <person name="Kojima H."/>
            <person name="Fukui M."/>
        </authorList>
    </citation>
    <scope>NUCLEOTIDE SEQUENCE [LARGE SCALE GENOMIC DNA]</scope>
    <source>
        <strain evidence="14 15">PP31</strain>
    </source>
</reference>
<evidence type="ECO:0000259" key="13">
    <source>
        <dbReference type="PROSITE" id="PS51371"/>
    </source>
</evidence>
<keyword evidence="4 12" id="KW-0808">Transferase</keyword>
<dbReference type="PANTHER" id="PTHR47788:SF1">
    <property type="entry name" value="A-ADDING TRNA NUCLEOTIDYLTRANSFERASE"/>
    <property type="match status" value="1"/>
</dbReference>